<organism evidence="1 2">
    <name type="scientific">Sphaerobolus stellatus (strain SS14)</name>
    <dbReference type="NCBI Taxonomy" id="990650"/>
    <lineage>
        <taxon>Eukaryota</taxon>
        <taxon>Fungi</taxon>
        <taxon>Dikarya</taxon>
        <taxon>Basidiomycota</taxon>
        <taxon>Agaricomycotina</taxon>
        <taxon>Agaricomycetes</taxon>
        <taxon>Phallomycetidae</taxon>
        <taxon>Geastrales</taxon>
        <taxon>Sphaerobolaceae</taxon>
        <taxon>Sphaerobolus</taxon>
    </lineage>
</organism>
<dbReference type="Gene3D" id="3.40.50.1110">
    <property type="entry name" value="SGNH hydrolase"/>
    <property type="match status" value="1"/>
</dbReference>
<dbReference type="HOGENOM" id="CLU_597397_0_0_1"/>
<gene>
    <name evidence="1" type="ORF">M422DRAFT_260342</name>
</gene>
<dbReference type="InterPro" id="IPR001087">
    <property type="entry name" value="GDSL"/>
</dbReference>
<dbReference type="AlphaFoldDB" id="A0A0C9VI21"/>
<dbReference type="InterPro" id="IPR036514">
    <property type="entry name" value="SGNH_hydro_sf"/>
</dbReference>
<dbReference type="Pfam" id="PF00657">
    <property type="entry name" value="Lipase_GDSL"/>
    <property type="match status" value="1"/>
</dbReference>
<evidence type="ECO:0000313" key="1">
    <source>
        <dbReference type="EMBL" id="KIJ37170.1"/>
    </source>
</evidence>
<accession>A0A0C9VI21</accession>
<sequence length="458" mass="49355">MSIDQWFEEHAQRGDDSQWSARFLGDQPMEYEDCAAAISALSIHRAIYPRLSAQTWNIGCRGVRQARKEKGTLRGVLGIILTLAEKRQKYLFGTVEEEVMWEDRLAMNVTLVLGILTQAYFRVINAELRQPVSERDRQSINSNLSTAILKVLRKVLTYTSSERGRAIIPPITNPRLSPFPFNIKVKAVKSSPTFDTSQGRSFILGGPDTPPFSEDIHSHFVVGGFLFGAAQAATAPARNDGIHLAVSPKCGTLTATSAPADVNAGLFALSSYKTLVTFGDSYTDGGVRTGAPLLPAVVVPPNPKAGGRSTNGPVWAEGLVADTGAVLKDYAVGGAVTDAKLWPSEANSSDFVTQVQLFLNQSNNLNPATTLYSSFFGINDVGASSTDGTANLPIAAQTIIDQITLLTQPPTNARHFLVLDDYGRGSESTAGDAFKQKYFTGLFTLSENLGVQGRFCGL</sequence>
<evidence type="ECO:0000313" key="2">
    <source>
        <dbReference type="Proteomes" id="UP000054279"/>
    </source>
</evidence>
<keyword evidence="2" id="KW-1185">Reference proteome</keyword>
<proteinExistence type="predicted"/>
<dbReference type="EMBL" id="KN837171">
    <property type="protein sequence ID" value="KIJ37170.1"/>
    <property type="molecule type" value="Genomic_DNA"/>
</dbReference>
<dbReference type="GO" id="GO:0016788">
    <property type="term" value="F:hydrolase activity, acting on ester bonds"/>
    <property type="evidence" value="ECO:0007669"/>
    <property type="project" value="InterPro"/>
</dbReference>
<protein>
    <submittedName>
        <fullName evidence="1">Carbohydrate esterase family 16 protein</fullName>
    </submittedName>
</protein>
<dbReference type="Proteomes" id="UP000054279">
    <property type="component" value="Unassembled WGS sequence"/>
</dbReference>
<dbReference type="SUPFAM" id="SSF52266">
    <property type="entry name" value="SGNH hydrolase"/>
    <property type="match status" value="1"/>
</dbReference>
<reference evidence="1 2" key="1">
    <citation type="submission" date="2014-06" db="EMBL/GenBank/DDBJ databases">
        <title>Evolutionary Origins and Diversification of the Mycorrhizal Mutualists.</title>
        <authorList>
            <consortium name="DOE Joint Genome Institute"/>
            <consortium name="Mycorrhizal Genomics Consortium"/>
            <person name="Kohler A."/>
            <person name="Kuo A."/>
            <person name="Nagy L.G."/>
            <person name="Floudas D."/>
            <person name="Copeland A."/>
            <person name="Barry K.W."/>
            <person name="Cichocki N."/>
            <person name="Veneault-Fourrey C."/>
            <person name="LaButti K."/>
            <person name="Lindquist E.A."/>
            <person name="Lipzen A."/>
            <person name="Lundell T."/>
            <person name="Morin E."/>
            <person name="Murat C."/>
            <person name="Riley R."/>
            <person name="Ohm R."/>
            <person name="Sun H."/>
            <person name="Tunlid A."/>
            <person name="Henrissat B."/>
            <person name="Grigoriev I.V."/>
            <person name="Hibbett D.S."/>
            <person name="Martin F."/>
        </authorList>
    </citation>
    <scope>NUCLEOTIDE SEQUENCE [LARGE SCALE GENOMIC DNA]</scope>
    <source>
        <strain evidence="1 2">SS14</strain>
    </source>
</reference>
<name>A0A0C9VI21_SPHS4</name>
<dbReference type="OrthoDB" id="1600564at2759"/>